<evidence type="ECO:0000313" key="2">
    <source>
        <dbReference type="EMBL" id="EER23684.1"/>
    </source>
</evidence>
<proteinExistence type="predicted"/>
<feature type="region of interest" description="Disordered" evidence="1">
    <location>
        <begin position="30"/>
        <end position="220"/>
    </location>
</feature>
<reference evidence="2 3" key="1">
    <citation type="journal article" date="2009" name="Genome Res.">
        <title>Comparative genomic analyses of the human fungal pathogens Coccidioides and their relatives.</title>
        <authorList>
            <person name="Sharpton T.J."/>
            <person name="Stajich J.E."/>
            <person name="Rounsley S.D."/>
            <person name="Gardner M.J."/>
            <person name="Wortman J.R."/>
            <person name="Jordar V.S."/>
            <person name="Maiti R."/>
            <person name="Kodira C.D."/>
            <person name="Neafsey D.E."/>
            <person name="Zeng Q."/>
            <person name="Hung C.-Y."/>
            <person name="McMahan C."/>
            <person name="Muszewska A."/>
            <person name="Grynberg M."/>
            <person name="Mandel M.A."/>
            <person name="Kellner E.M."/>
            <person name="Barker B.M."/>
            <person name="Galgiani J.N."/>
            <person name="Orbach M.J."/>
            <person name="Kirkland T.N."/>
            <person name="Cole G.T."/>
            <person name="Henn M.R."/>
            <person name="Birren B.W."/>
            <person name="Taylor J.W."/>
        </authorList>
    </citation>
    <scope>NUCLEOTIDE SEQUENCE [LARGE SCALE GENOMIC DNA]</scope>
    <source>
        <strain evidence="3">C735</strain>
    </source>
</reference>
<dbReference type="VEuPathDB" id="FungiDB:CPC735_050540"/>
<gene>
    <name evidence="2" type="ORF">CPC735_050540</name>
</gene>
<name>C5PGN1_COCP7</name>
<dbReference type="Proteomes" id="UP000009084">
    <property type="component" value="Unassembled WGS sequence"/>
</dbReference>
<comment type="caution">
    <text evidence="2">The sequence shown here is derived from an EMBL/GenBank/DDBJ whole genome shotgun (WGS) entry which is preliminary data.</text>
</comment>
<protein>
    <submittedName>
        <fullName evidence="2">Uncharacterized protein</fullName>
    </submittedName>
</protein>
<dbReference type="KEGG" id="cpw:9691299"/>
<dbReference type="OrthoDB" id="4200434at2759"/>
<dbReference type="EMBL" id="ACFW01000049">
    <property type="protein sequence ID" value="EER23684.1"/>
    <property type="molecule type" value="Genomic_DNA"/>
</dbReference>
<evidence type="ECO:0000313" key="3">
    <source>
        <dbReference type="Proteomes" id="UP000009084"/>
    </source>
</evidence>
<accession>C5PGN1</accession>
<dbReference type="AlphaFoldDB" id="C5PGN1"/>
<evidence type="ECO:0000256" key="1">
    <source>
        <dbReference type="SAM" id="MobiDB-lite"/>
    </source>
</evidence>
<dbReference type="HOGENOM" id="CLU_583946_0_0_1"/>
<sequence length="468" mass="52939">MATPRSQSTDSAEPCAQLSIDLLNSVNNTTRYREPHSFPTVVLRRGQPRRNKPRDIYSIPPEDSLASTTRSVDMLSPPLGGRRRLRRRATATNPRSATSNGGHYLRSSPRKRRTDTPPPRRQREEAFVLSDASSDDERVGGGIEDVSVAQKQEEEDITMQSIPRRKSRRAATNGDGGSAARRGAYSDPDTSYQPSDEDGDSENEVSTQDQEHNEGRSDLQINFQQGVSPRVEAESIEIPDEMEDIQQVDERGRTLDDGARSFSDVESIYGLGDDEYFVEASHVFEQEKNWSALISEARELIKEANSKRIGVYSRRSIRLLGNIWDAREIYTESMGVRQDRDDDSQMTAKENEILQTISARIMKLPIRKPANLEDEQSLLSMVHEIHGYIIPAAIGLLQNCLMAHFLEGRLSDKGIDQLVQILRLFSEVCDHTNPSDYPPSVQFPDRLKTVRILFRFLLYVFQTQQGKK</sequence>
<organism evidence="2 3">
    <name type="scientific">Coccidioides posadasii (strain C735)</name>
    <name type="common">Valley fever fungus</name>
    <dbReference type="NCBI Taxonomy" id="222929"/>
    <lineage>
        <taxon>Eukaryota</taxon>
        <taxon>Fungi</taxon>
        <taxon>Dikarya</taxon>
        <taxon>Ascomycota</taxon>
        <taxon>Pezizomycotina</taxon>
        <taxon>Eurotiomycetes</taxon>
        <taxon>Eurotiomycetidae</taxon>
        <taxon>Onygenales</taxon>
        <taxon>Onygenaceae</taxon>
        <taxon>Coccidioides</taxon>
    </lineage>
</organism>